<dbReference type="EMBL" id="MCGT01000021">
    <property type="protein sequence ID" value="ORX51341.1"/>
    <property type="molecule type" value="Genomic_DNA"/>
</dbReference>
<evidence type="ECO:0000259" key="5">
    <source>
        <dbReference type="Pfam" id="PF00389"/>
    </source>
</evidence>
<dbReference type="AlphaFoldDB" id="A0A1X2GDS5"/>
<dbReference type="GO" id="GO:0030267">
    <property type="term" value="F:glyoxylate reductase (NADPH) activity"/>
    <property type="evidence" value="ECO:0007669"/>
    <property type="project" value="TreeGrafter"/>
</dbReference>
<keyword evidence="3" id="KW-0520">NAD</keyword>
<evidence type="ECO:0000313" key="7">
    <source>
        <dbReference type="EMBL" id="ORX51341.1"/>
    </source>
</evidence>
<dbReference type="STRING" id="101127.A0A1X2GDS5"/>
<gene>
    <name evidence="7" type="ORF">DM01DRAFT_1089240</name>
</gene>
<evidence type="ECO:0000256" key="4">
    <source>
        <dbReference type="RuleBase" id="RU003719"/>
    </source>
</evidence>
<dbReference type="InterPro" id="IPR036291">
    <property type="entry name" value="NAD(P)-bd_dom_sf"/>
</dbReference>
<dbReference type="PANTHER" id="PTHR10996">
    <property type="entry name" value="2-HYDROXYACID DEHYDROGENASE-RELATED"/>
    <property type="match status" value="1"/>
</dbReference>
<organism evidence="7 8">
    <name type="scientific">Hesseltinella vesiculosa</name>
    <dbReference type="NCBI Taxonomy" id="101127"/>
    <lineage>
        <taxon>Eukaryota</taxon>
        <taxon>Fungi</taxon>
        <taxon>Fungi incertae sedis</taxon>
        <taxon>Mucoromycota</taxon>
        <taxon>Mucoromycotina</taxon>
        <taxon>Mucoromycetes</taxon>
        <taxon>Mucorales</taxon>
        <taxon>Cunninghamellaceae</taxon>
        <taxon>Hesseltinella</taxon>
    </lineage>
</organism>
<feature type="domain" description="D-isomer specific 2-hydroxyacid dehydrogenase NAD-binding" evidence="6">
    <location>
        <begin position="54"/>
        <end position="227"/>
    </location>
</feature>
<protein>
    <recommendedName>
        <fullName evidence="9">Glyoxylate reductase</fullName>
    </recommendedName>
</protein>
<dbReference type="OrthoDB" id="298012at2759"/>
<dbReference type="Pfam" id="PF00389">
    <property type="entry name" value="2-Hacid_dh"/>
    <property type="match status" value="1"/>
</dbReference>
<accession>A0A1X2GDS5</accession>
<dbReference type="Gene3D" id="3.40.50.720">
    <property type="entry name" value="NAD(P)-binding Rossmann-like Domain"/>
    <property type="match status" value="2"/>
</dbReference>
<comment type="similarity">
    <text evidence="1 4">Belongs to the D-isomer specific 2-hydroxyacid dehydrogenase family.</text>
</comment>
<dbReference type="SUPFAM" id="SSF51735">
    <property type="entry name" value="NAD(P)-binding Rossmann-fold domains"/>
    <property type="match status" value="1"/>
</dbReference>
<dbReference type="GO" id="GO:0005829">
    <property type="term" value="C:cytosol"/>
    <property type="evidence" value="ECO:0007669"/>
    <property type="project" value="TreeGrafter"/>
</dbReference>
<evidence type="ECO:0000313" key="8">
    <source>
        <dbReference type="Proteomes" id="UP000242146"/>
    </source>
</evidence>
<dbReference type="GO" id="GO:0051287">
    <property type="term" value="F:NAD binding"/>
    <property type="evidence" value="ECO:0007669"/>
    <property type="project" value="InterPro"/>
</dbReference>
<evidence type="ECO:0000256" key="3">
    <source>
        <dbReference type="ARBA" id="ARBA00023027"/>
    </source>
</evidence>
<dbReference type="InterPro" id="IPR006140">
    <property type="entry name" value="D-isomer_DH_NAD-bd"/>
</dbReference>
<dbReference type="GO" id="GO:0009436">
    <property type="term" value="P:glyoxylate catabolic process"/>
    <property type="evidence" value="ECO:0007669"/>
    <property type="project" value="EnsemblFungi"/>
</dbReference>
<keyword evidence="2 4" id="KW-0560">Oxidoreductase</keyword>
<dbReference type="FunFam" id="3.40.50.720:FF:000203">
    <property type="entry name" value="D-3-phosphoglycerate dehydrogenase (SerA)"/>
    <property type="match status" value="1"/>
</dbReference>
<keyword evidence="8" id="KW-1185">Reference proteome</keyword>
<proteinExistence type="inferred from homology"/>
<reference evidence="7 8" key="1">
    <citation type="submission" date="2016-07" db="EMBL/GenBank/DDBJ databases">
        <title>Pervasive Adenine N6-methylation of Active Genes in Fungi.</title>
        <authorList>
            <consortium name="DOE Joint Genome Institute"/>
            <person name="Mondo S.J."/>
            <person name="Dannebaum R.O."/>
            <person name="Kuo R.C."/>
            <person name="Labutti K."/>
            <person name="Haridas S."/>
            <person name="Kuo A."/>
            <person name="Salamov A."/>
            <person name="Ahrendt S.R."/>
            <person name="Lipzen A."/>
            <person name="Sullivan W."/>
            <person name="Andreopoulos W.B."/>
            <person name="Clum A."/>
            <person name="Lindquist E."/>
            <person name="Daum C."/>
            <person name="Ramamoorthy G.K."/>
            <person name="Gryganskyi A."/>
            <person name="Culley D."/>
            <person name="Magnuson J.K."/>
            <person name="James T.Y."/>
            <person name="O'Malley M.A."/>
            <person name="Stajich J.E."/>
            <person name="Spatafora J.W."/>
            <person name="Visel A."/>
            <person name="Grigoriev I.V."/>
        </authorList>
    </citation>
    <scope>NUCLEOTIDE SEQUENCE [LARGE SCALE GENOMIC DNA]</scope>
    <source>
        <strain evidence="7 8">NRRL 3301</strain>
    </source>
</reference>
<dbReference type="InterPro" id="IPR029752">
    <property type="entry name" value="D-isomer_DH_CS1"/>
</dbReference>
<dbReference type="PROSITE" id="PS00065">
    <property type="entry name" value="D_2_HYDROXYACID_DH_1"/>
    <property type="match status" value="1"/>
</dbReference>
<dbReference type="InterPro" id="IPR029753">
    <property type="entry name" value="D-isomer_DH_CS"/>
</dbReference>
<evidence type="ECO:0000256" key="1">
    <source>
        <dbReference type="ARBA" id="ARBA00005854"/>
    </source>
</evidence>
<dbReference type="InterPro" id="IPR006139">
    <property type="entry name" value="D-isomer_2_OHA_DH_cat_dom"/>
</dbReference>
<dbReference type="GO" id="GO:0047964">
    <property type="term" value="F:glyoxylate reductase (NADH) activity"/>
    <property type="evidence" value="ECO:0007669"/>
    <property type="project" value="EnsemblFungi"/>
</dbReference>
<feature type="domain" description="D-isomer specific 2-hydroxyacid dehydrogenase catalytic" evidence="5">
    <location>
        <begin position="17"/>
        <end position="254"/>
    </location>
</feature>
<dbReference type="InterPro" id="IPR050223">
    <property type="entry name" value="D-isomer_2-hydroxyacid_DH"/>
</dbReference>
<dbReference type="PANTHER" id="PTHR10996:SF257">
    <property type="entry name" value="GLYOXYLATE REDUCTASE 1"/>
    <property type="match status" value="1"/>
</dbReference>
<sequence>MFSLSLAESMLKWSNIYLQGYDCFDVQVCADRGIYVSHTPTAVDDATADTAALLILNCCRNAYQASHNLRKGRFRHGVSMGMDPEHKTLGILGMGGIGKTIAKRMAAFDMNITYHNRNRLPREEEDKYNATFVDFETLLRTSDVLSVSVPLNKDTTHLLSYQEFSMMKNGVVVVNTARGKVINEAALVQALESGKVGAAGLDVFEEEPQVHPGLLTHPRCVLLPHIGTFTHESQKKMEDLALDNVAAALTESKLVTPIPEHRGLL</sequence>
<name>A0A1X2GDS5_9FUNG</name>
<dbReference type="Pfam" id="PF02826">
    <property type="entry name" value="2-Hacid_dh_C"/>
    <property type="match status" value="1"/>
</dbReference>
<comment type="caution">
    <text evidence="7">The sequence shown here is derived from an EMBL/GenBank/DDBJ whole genome shotgun (WGS) entry which is preliminary data.</text>
</comment>
<dbReference type="GO" id="GO:0016618">
    <property type="term" value="F:hydroxypyruvate reductase [NAD(P)H] activity"/>
    <property type="evidence" value="ECO:0007669"/>
    <property type="project" value="TreeGrafter"/>
</dbReference>
<evidence type="ECO:0000259" key="6">
    <source>
        <dbReference type="Pfam" id="PF02826"/>
    </source>
</evidence>
<dbReference type="Proteomes" id="UP000242146">
    <property type="component" value="Unassembled WGS sequence"/>
</dbReference>
<dbReference type="PROSITE" id="PS00671">
    <property type="entry name" value="D_2_HYDROXYACID_DH_3"/>
    <property type="match status" value="1"/>
</dbReference>
<evidence type="ECO:0000256" key="2">
    <source>
        <dbReference type="ARBA" id="ARBA00023002"/>
    </source>
</evidence>
<evidence type="ECO:0008006" key="9">
    <source>
        <dbReference type="Google" id="ProtNLM"/>
    </source>
</evidence>
<dbReference type="CDD" id="cd12168">
    <property type="entry name" value="Mand_dh_like"/>
    <property type="match status" value="1"/>
</dbReference>